<organism evidence="1 2">
    <name type="scientific">Araneus ventricosus</name>
    <name type="common">Orbweaver spider</name>
    <name type="synonym">Epeira ventricosa</name>
    <dbReference type="NCBI Taxonomy" id="182803"/>
    <lineage>
        <taxon>Eukaryota</taxon>
        <taxon>Metazoa</taxon>
        <taxon>Ecdysozoa</taxon>
        <taxon>Arthropoda</taxon>
        <taxon>Chelicerata</taxon>
        <taxon>Arachnida</taxon>
        <taxon>Araneae</taxon>
        <taxon>Araneomorphae</taxon>
        <taxon>Entelegynae</taxon>
        <taxon>Araneoidea</taxon>
        <taxon>Araneidae</taxon>
        <taxon>Araneus</taxon>
    </lineage>
</organism>
<dbReference type="Proteomes" id="UP000499080">
    <property type="component" value="Unassembled WGS sequence"/>
</dbReference>
<dbReference type="EMBL" id="BGPR01006665">
    <property type="protein sequence ID" value="GBN20851.1"/>
    <property type="molecule type" value="Genomic_DNA"/>
</dbReference>
<reference evidence="1 2" key="1">
    <citation type="journal article" date="2019" name="Sci. Rep.">
        <title>Orb-weaving spider Araneus ventricosus genome elucidates the spidroin gene catalogue.</title>
        <authorList>
            <person name="Kono N."/>
            <person name="Nakamura H."/>
            <person name="Ohtoshi R."/>
            <person name="Moran D.A.P."/>
            <person name="Shinohara A."/>
            <person name="Yoshida Y."/>
            <person name="Fujiwara M."/>
            <person name="Mori M."/>
            <person name="Tomita M."/>
            <person name="Arakawa K."/>
        </authorList>
    </citation>
    <scope>NUCLEOTIDE SEQUENCE [LARGE SCALE GENOMIC DNA]</scope>
</reference>
<keyword evidence="2" id="KW-1185">Reference proteome</keyword>
<dbReference type="AlphaFoldDB" id="A0A4Y2M1K2"/>
<name>A0A4Y2M1K2_ARAVE</name>
<evidence type="ECO:0000313" key="1">
    <source>
        <dbReference type="EMBL" id="GBN20851.1"/>
    </source>
</evidence>
<protein>
    <submittedName>
        <fullName evidence="1">Uncharacterized protein</fullName>
    </submittedName>
</protein>
<comment type="caution">
    <text evidence="1">The sequence shown here is derived from an EMBL/GenBank/DDBJ whole genome shotgun (WGS) entry which is preliminary data.</text>
</comment>
<accession>A0A4Y2M1K2</accession>
<gene>
    <name evidence="1" type="ORF">AVEN_260575_1</name>
</gene>
<proteinExistence type="predicted"/>
<evidence type="ECO:0000313" key="2">
    <source>
        <dbReference type="Proteomes" id="UP000499080"/>
    </source>
</evidence>
<sequence length="98" mass="10953">MPRPVGETIKGTSSESQRIVSVLIDFELVGRLGPPLECERLLNLSLEFYPLCELVVSFKIGSIFVKPAFTNPIPFFKGFRTDDAVSLFVVFSLFFSGF</sequence>